<evidence type="ECO:0000313" key="1">
    <source>
        <dbReference type="EMBL" id="CAD2170177.1"/>
    </source>
</evidence>
<proteinExistence type="predicted"/>
<gene>
    <name evidence="1" type="ORF">MENT_LOCUS21559</name>
</gene>
<organism evidence="1 2">
    <name type="scientific">Meloidogyne enterolobii</name>
    <name type="common">Root-knot nematode worm</name>
    <name type="synonym">Meloidogyne mayaguensis</name>
    <dbReference type="NCBI Taxonomy" id="390850"/>
    <lineage>
        <taxon>Eukaryota</taxon>
        <taxon>Metazoa</taxon>
        <taxon>Ecdysozoa</taxon>
        <taxon>Nematoda</taxon>
        <taxon>Chromadorea</taxon>
        <taxon>Rhabditida</taxon>
        <taxon>Tylenchina</taxon>
        <taxon>Tylenchomorpha</taxon>
        <taxon>Tylenchoidea</taxon>
        <taxon>Meloidogynidae</taxon>
        <taxon>Meloidogyninae</taxon>
        <taxon>Meloidogyne</taxon>
    </lineage>
</organism>
<evidence type="ECO:0000313" key="2">
    <source>
        <dbReference type="Proteomes" id="UP000580250"/>
    </source>
</evidence>
<dbReference type="InterPro" id="IPR038102">
    <property type="entry name" value="EYA_dom_sf"/>
</dbReference>
<protein>
    <submittedName>
        <fullName evidence="1">Uncharacterized protein</fullName>
    </submittedName>
</protein>
<name>A0A6V7V5D9_MELEN</name>
<dbReference type="AlphaFoldDB" id="A0A6V7V5D9"/>
<reference evidence="1 2" key="1">
    <citation type="submission" date="2020-08" db="EMBL/GenBank/DDBJ databases">
        <authorList>
            <person name="Koutsovoulos G."/>
            <person name="Danchin GJ E."/>
        </authorList>
    </citation>
    <scope>NUCLEOTIDE SEQUENCE [LARGE SCALE GENOMIC DNA]</scope>
</reference>
<accession>A0A6V7V5D9</accession>
<dbReference type="Proteomes" id="UP000580250">
    <property type="component" value="Unassembled WGS sequence"/>
</dbReference>
<sequence>MKEEKQQNCKPKTAINKRKTLPHELLINIFREASNFFTHGLQFGNYPTTCFGQIELILNKTSRGRQIITRYWYECATNLLTSSGIIYFYVGEYFAKAKVSHRQSEYFSLIKALARNLEESSEDREGDNIIAKGNKLVQEGKKLIEEGNKIKKKNISKKLLQDICSCVKPGSFMYESNSEPESIATSSQVLVQKKKYTFVWELDNWVFLGKYHSQFLQIWDKLQRPLNLLLRNLFGISDFKSFNFTNILDVPTLENIGFRMPHSSSNVEHGTLNTSSNLRYMTEKLKQIQALYKYFKKLSLFEDLLKIVELTQLNLSNFLIILRMPDVNILLYKKSFNLVHEGGHKNVIVSNKATCVTIAGALGRLLLYRMGEHVEAENVYCIDNSLEFKQIIGKFQKDSIIIVTRNIETKQFAFQNRLPCWFITKNVDLLNLYNEIKFLVSQNVSILTGLPFKKLCEFCKKEIEKGIYLVHYIRCKYIHTTQVTSSSSPLAKKRRIDLNK</sequence>
<comment type="caution">
    <text evidence="1">The sequence shown here is derived from an EMBL/GenBank/DDBJ whole genome shotgun (WGS) entry which is preliminary data.</text>
</comment>
<dbReference type="EMBL" id="CAJEWN010000164">
    <property type="protein sequence ID" value="CAD2170177.1"/>
    <property type="molecule type" value="Genomic_DNA"/>
</dbReference>
<dbReference type="OrthoDB" id="167668at2759"/>
<dbReference type="Gene3D" id="3.40.50.12350">
    <property type="match status" value="1"/>
</dbReference>